<reference evidence="2 3" key="1">
    <citation type="journal article" date="2015" name="Microbiome">
        <title>Genomic resolution of linkages in carbon, nitrogen, and sulfur cycling among widespread estuary sediment bacteria.</title>
        <authorList>
            <person name="Baker B.J."/>
            <person name="Lazar C.S."/>
            <person name="Teske A.P."/>
            <person name="Dick G.J."/>
        </authorList>
    </citation>
    <scope>NUCLEOTIDE SEQUENCE [LARGE SCALE GENOMIC DNA]</scope>
    <source>
        <strain evidence="2">DG_24</strain>
    </source>
</reference>
<dbReference type="EMBL" id="LIZS01000037">
    <property type="protein sequence ID" value="KPJ52898.1"/>
    <property type="molecule type" value="Genomic_DNA"/>
</dbReference>
<sequence>MSTEFLKQIQAAERKADEIIKGAEAKAKAHIEEAEEEARKLLREEAARRKPRLADAREKGRAAAEAAIEEMKRANAEECAKLDEMAAKRLKDALSAIEKKTVG</sequence>
<dbReference type="STRING" id="1703770.AMJ39_06585"/>
<feature type="coiled-coil region" evidence="1">
    <location>
        <begin position="20"/>
        <end position="88"/>
    </location>
</feature>
<comment type="caution">
    <text evidence="2">The sequence shown here is derived from an EMBL/GenBank/DDBJ whole genome shotgun (WGS) entry which is preliminary data.</text>
</comment>
<dbReference type="Proteomes" id="UP000052008">
    <property type="component" value="Unassembled WGS sequence"/>
</dbReference>
<dbReference type="Gene3D" id="1.20.5.2950">
    <property type="match status" value="1"/>
</dbReference>
<gene>
    <name evidence="2" type="ORF">AMJ39_06585</name>
</gene>
<evidence type="ECO:0000313" key="2">
    <source>
        <dbReference type="EMBL" id="KPJ52898.1"/>
    </source>
</evidence>
<protein>
    <submittedName>
        <fullName evidence="2">Uncharacterized protein</fullName>
    </submittedName>
</protein>
<proteinExistence type="predicted"/>
<name>A0A0S7WRW3_UNCT6</name>
<accession>A0A0S7WRW3</accession>
<organism evidence="2 3">
    <name type="scientific">candidate division TA06 bacterium DG_24</name>
    <dbReference type="NCBI Taxonomy" id="1703770"/>
    <lineage>
        <taxon>Bacteria</taxon>
        <taxon>Bacteria division TA06</taxon>
    </lineage>
</organism>
<evidence type="ECO:0000313" key="3">
    <source>
        <dbReference type="Proteomes" id="UP000052008"/>
    </source>
</evidence>
<dbReference type="AlphaFoldDB" id="A0A0S7WRW3"/>
<evidence type="ECO:0000256" key="1">
    <source>
        <dbReference type="SAM" id="Coils"/>
    </source>
</evidence>
<keyword evidence="1" id="KW-0175">Coiled coil</keyword>